<keyword evidence="3" id="KW-1185">Reference proteome</keyword>
<feature type="transmembrane region" description="Helical" evidence="1">
    <location>
        <begin position="6"/>
        <end position="28"/>
    </location>
</feature>
<organism evidence="2 3">
    <name type="scientific">Brassica rapa subsp. trilocularis</name>
    <dbReference type="NCBI Taxonomy" id="1813537"/>
    <lineage>
        <taxon>Eukaryota</taxon>
        <taxon>Viridiplantae</taxon>
        <taxon>Streptophyta</taxon>
        <taxon>Embryophyta</taxon>
        <taxon>Tracheophyta</taxon>
        <taxon>Spermatophyta</taxon>
        <taxon>Magnoliopsida</taxon>
        <taxon>eudicotyledons</taxon>
        <taxon>Gunneridae</taxon>
        <taxon>Pentapetalae</taxon>
        <taxon>rosids</taxon>
        <taxon>malvids</taxon>
        <taxon>Brassicales</taxon>
        <taxon>Brassicaceae</taxon>
        <taxon>Brassiceae</taxon>
        <taxon>Brassica</taxon>
    </lineage>
</organism>
<protein>
    <submittedName>
        <fullName evidence="2">Uncharacterized protein</fullName>
    </submittedName>
</protein>
<gene>
    <name evidence="2" type="primary">A07g505690.1_BraROA</name>
    <name evidence="2" type="ORF">IGI04_027026</name>
</gene>
<accession>A0ABQ7L0S3</accession>
<keyword evidence="1" id="KW-0812">Transmembrane</keyword>
<proteinExistence type="predicted"/>
<keyword evidence="1" id="KW-1133">Transmembrane helix</keyword>
<keyword evidence="1" id="KW-0472">Membrane</keyword>
<name>A0ABQ7L0S3_BRACM</name>
<reference evidence="2 3" key="1">
    <citation type="submission" date="2021-03" db="EMBL/GenBank/DDBJ databases">
        <authorList>
            <person name="King G.J."/>
            <person name="Bancroft I."/>
            <person name="Baten A."/>
            <person name="Bloomfield J."/>
            <person name="Borpatragohain P."/>
            <person name="He Z."/>
            <person name="Irish N."/>
            <person name="Irwin J."/>
            <person name="Liu K."/>
            <person name="Mauleon R.P."/>
            <person name="Moore J."/>
            <person name="Morris R."/>
            <person name="Ostergaard L."/>
            <person name="Wang B."/>
            <person name="Wells R."/>
        </authorList>
    </citation>
    <scope>NUCLEOTIDE SEQUENCE [LARGE SCALE GENOMIC DNA]</scope>
    <source>
        <strain evidence="2">R-o-18</strain>
        <tissue evidence="2">Leaf</tissue>
    </source>
</reference>
<evidence type="ECO:0000313" key="2">
    <source>
        <dbReference type="EMBL" id="KAG5379184.1"/>
    </source>
</evidence>
<dbReference type="Proteomes" id="UP000823674">
    <property type="component" value="Chromosome A07"/>
</dbReference>
<evidence type="ECO:0000256" key="1">
    <source>
        <dbReference type="SAM" id="Phobius"/>
    </source>
</evidence>
<dbReference type="EMBL" id="JADBGQ010000009">
    <property type="protein sequence ID" value="KAG5379184.1"/>
    <property type="molecule type" value="Genomic_DNA"/>
</dbReference>
<evidence type="ECO:0000313" key="3">
    <source>
        <dbReference type="Proteomes" id="UP000823674"/>
    </source>
</evidence>
<comment type="caution">
    <text evidence="2">The sequence shown here is derived from an EMBL/GenBank/DDBJ whole genome shotgun (WGS) entry which is preliminary data.</text>
</comment>
<feature type="non-terminal residue" evidence="2">
    <location>
        <position position="1"/>
    </location>
</feature>
<sequence>RRPPPLAVAGTSLNLAIFLVCSRILLLLPLKLSASPLFAAKQFEEPSFSRSDEPLVDLWASPSASLIKIQQRYSSVVVVCGEQVKVMVLEMKMVLGYLLYPGYEGLSRTLNKCSSWVLLVSVFPLWLRMAKQYNEVEA</sequence>